<reference evidence="2 3" key="1">
    <citation type="journal article" date="2015" name="Genome Announc.">
        <title>Next-Generation Whole-Genome Sequencing of Eight Strains of Bacillus cereus, Isolated from Food.</title>
        <authorList>
            <person name="Krawczyk A.O."/>
            <person name="de Jong A."/>
            <person name="Eijlander R.T."/>
            <person name="Berendsen E.M."/>
            <person name="Holsappel S."/>
            <person name="Wells-Bennik M.H."/>
            <person name="Kuipers O.P."/>
        </authorList>
    </citation>
    <scope>NUCLEOTIDE SEQUENCE [LARGE SCALE GENOMIC DNA]</scope>
    <source>
        <strain evidence="2 3">B4147</strain>
    </source>
</reference>
<dbReference type="Pfam" id="PF04079">
    <property type="entry name" value="SMC_ScpB"/>
    <property type="match status" value="1"/>
</dbReference>
<dbReference type="PANTHER" id="PTHR34298">
    <property type="entry name" value="SEGREGATION AND CONDENSATION PROTEIN B"/>
    <property type="match status" value="1"/>
</dbReference>
<dbReference type="HAMAP" id="MF_01804">
    <property type="entry name" value="ScpB"/>
    <property type="match status" value="1"/>
</dbReference>
<gene>
    <name evidence="1" type="primary">scpB</name>
    <name evidence="2" type="ORF">B4147_4314</name>
</gene>
<dbReference type="InterPro" id="IPR036390">
    <property type="entry name" value="WH_DNA-bd_sf"/>
</dbReference>
<dbReference type="PATRIC" id="fig|1396.428.peg.1365"/>
<evidence type="ECO:0000256" key="1">
    <source>
        <dbReference type="HAMAP-Rule" id="MF_01804"/>
    </source>
</evidence>
<accession>A0A0G8CMN6</accession>
<dbReference type="PIRSF" id="PIRSF019345">
    <property type="entry name" value="ScpB"/>
    <property type="match status" value="1"/>
</dbReference>
<dbReference type="GO" id="GO:0051304">
    <property type="term" value="P:chromosome separation"/>
    <property type="evidence" value="ECO:0007669"/>
    <property type="project" value="InterPro"/>
</dbReference>
<evidence type="ECO:0000313" key="3">
    <source>
        <dbReference type="Proteomes" id="UP000035350"/>
    </source>
</evidence>
<evidence type="ECO:0000313" key="2">
    <source>
        <dbReference type="EMBL" id="KLA00302.1"/>
    </source>
</evidence>
<comment type="subcellular location">
    <subcellularLocation>
        <location evidence="1">Cytoplasm</location>
    </subcellularLocation>
    <text evidence="1">Associated with two foci at the outer edges of the nucleoid region in young cells, and at four foci within both cell halves in older cells.</text>
</comment>
<dbReference type="SUPFAM" id="SSF46785">
    <property type="entry name" value="Winged helix' DNA-binding domain"/>
    <property type="match status" value="2"/>
</dbReference>
<dbReference type="InterPro" id="IPR005234">
    <property type="entry name" value="ScpB_csome_segregation"/>
</dbReference>
<keyword evidence="1" id="KW-0963">Cytoplasm</keyword>
<dbReference type="InterPro" id="IPR036388">
    <property type="entry name" value="WH-like_DNA-bd_sf"/>
</dbReference>
<sequence length="197" mass="22212">MEEGARKMDRKEQKSIIEGLLFVSGDEGIYPEQIAKVLEIEGNEVIDILEEMQKECEGAHRGLQIVQYAKVYRFATKKEHASYYQKLIDIPTAASLSQAALETLAIVAYRQPITRTEMEEIRGVKTDKALQTLVSHLLIKEMGRAEGPGRPILYGTTKEFLDTFGLKTLDDLPALSEENEQMNEADLFFGSLQEISK</sequence>
<keyword evidence="1" id="KW-0132">Cell division</keyword>
<dbReference type="GO" id="GO:0006260">
    <property type="term" value="P:DNA replication"/>
    <property type="evidence" value="ECO:0007669"/>
    <property type="project" value="UniProtKB-UniRule"/>
</dbReference>
<keyword evidence="1" id="KW-0131">Cell cycle</keyword>
<comment type="similarity">
    <text evidence="1">Belongs to the ScpB family.</text>
</comment>
<reference evidence="3" key="2">
    <citation type="submission" date="2015-04" db="EMBL/GenBank/DDBJ databases">
        <title>Draft Genome Sequences of Eight Spore-Forming Food Isolates of Bacillus cereus Genome sequencing.</title>
        <authorList>
            <person name="Krawcyk A.O."/>
            <person name="de Jong A."/>
            <person name="Eijlander R.T."/>
            <person name="Berendsen E.M."/>
            <person name="Holsappel S."/>
            <person name="Wells-Bennik M."/>
            <person name="Kuipers O.P."/>
        </authorList>
    </citation>
    <scope>NUCLEOTIDE SEQUENCE [LARGE SCALE GENOMIC DNA]</scope>
    <source>
        <strain evidence="3">B4147</strain>
    </source>
</reference>
<proteinExistence type="inferred from homology"/>
<protein>
    <recommendedName>
        <fullName evidence="1">Segregation and condensation protein B</fullName>
    </recommendedName>
</protein>
<comment type="caution">
    <text evidence="2">The sequence shown here is derived from an EMBL/GenBank/DDBJ whole genome shotgun (WGS) entry which is preliminary data.</text>
</comment>
<dbReference type="PANTHER" id="PTHR34298:SF2">
    <property type="entry name" value="SEGREGATION AND CONDENSATION PROTEIN B"/>
    <property type="match status" value="1"/>
</dbReference>
<dbReference type="GO" id="GO:0005737">
    <property type="term" value="C:cytoplasm"/>
    <property type="evidence" value="ECO:0007669"/>
    <property type="project" value="UniProtKB-SubCell"/>
</dbReference>
<comment type="function">
    <text evidence="1">Participates in chromosomal partition during cell division. May act via the formation of a condensin-like complex containing Smc and ScpA that pull DNA away from mid-cell into both cell halves.</text>
</comment>
<dbReference type="Gene3D" id="1.10.10.10">
    <property type="entry name" value="Winged helix-like DNA-binding domain superfamily/Winged helix DNA-binding domain"/>
    <property type="match status" value="2"/>
</dbReference>
<comment type="subunit">
    <text evidence="1">Homodimer. Homodimerization may be required to stabilize the binding of ScpA to the Smc head domains. Component of a cohesin-like complex composed of ScpA, ScpB and the Smc homodimer, in which ScpA and ScpB bind to the head domain of Smc. The presence of the three proteins is required for the association of the complex with DNA.</text>
</comment>
<dbReference type="Proteomes" id="UP000035350">
    <property type="component" value="Unassembled WGS sequence"/>
</dbReference>
<dbReference type="AlphaFoldDB" id="A0A0G8CMN6"/>
<organism evidence="2 3">
    <name type="scientific">Bacillus wiedmannii</name>
    <dbReference type="NCBI Taxonomy" id="1890302"/>
    <lineage>
        <taxon>Bacteria</taxon>
        <taxon>Bacillati</taxon>
        <taxon>Bacillota</taxon>
        <taxon>Bacilli</taxon>
        <taxon>Bacillales</taxon>
        <taxon>Bacillaceae</taxon>
        <taxon>Bacillus</taxon>
        <taxon>Bacillus cereus group</taxon>
    </lineage>
</organism>
<dbReference type="EMBL" id="LCYN01000003">
    <property type="protein sequence ID" value="KLA00302.1"/>
    <property type="molecule type" value="Genomic_DNA"/>
</dbReference>
<name>A0A0G8CMN6_9BACI</name>
<dbReference type="NCBIfam" id="TIGR00281">
    <property type="entry name" value="SMC-Scp complex subunit ScpB"/>
    <property type="match status" value="1"/>
</dbReference>
<accession>C2PJM3</accession>
<dbReference type="GO" id="GO:0051301">
    <property type="term" value="P:cell division"/>
    <property type="evidence" value="ECO:0007669"/>
    <property type="project" value="UniProtKB-KW"/>
</dbReference>
<keyword evidence="1" id="KW-0159">Chromosome partition</keyword>